<protein>
    <submittedName>
        <fullName evidence="1">Uncharacterized protein</fullName>
    </submittedName>
</protein>
<proteinExistence type="predicted"/>
<evidence type="ECO:0000313" key="1">
    <source>
        <dbReference type="EMBL" id="PRQ56726.1"/>
    </source>
</evidence>
<accession>A0A2P6SDG9</accession>
<dbReference type="Proteomes" id="UP000238479">
    <property type="component" value="Chromosome 1"/>
</dbReference>
<evidence type="ECO:0000313" key="2">
    <source>
        <dbReference type="Proteomes" id="UP000238479"/>
    </source>
</evidence>
<reference evidence="1 2" key="1">
    <citation type="journal article" date="2018" name="Nat. Genet.">
        <title>The Rosa genome provides new insights in the design of modern roses.</title>
        <authorList>
            <person name="Bendahmane M."/>
        </authorList>
    </citation>
    <scope>NUCLEOTIDE SEQUENCE [LARGE SCALE GENOMIC DNA]</scope>
    <source>
        <strain evidence="2">cv. Old Blush</strain>
    </source>
</reference>
<name>A0A2P6SDG9_ROSCH</name>
<keyword evidence="2" id="KW-1185">Reference proteome</keyword>
<dbReference type="AlphaFoldDB" id="A0A2P6SDG9"/>
<dbReference type="Gramene" id="PRQ56726">
    <property type="protein sequence ID" value="PRQ56726"/>
    <property type="gene ID" value="RchiOBHm_Chr1g0340471"/>
</dbReference>
<dbReference type="EMBL" id="PDCK01000039">
    <property type="protein sequence ID" value="PRQ56726.1"/>
    <property type="molecule type" value="Genomic_DNA"/>
</dbReference>
<organism evidence="1 2">
    <name type="scientific">Rosa chinensis</name>
    <name type="common">China rose</name>
    <dbReference type="NCBI Taxonomy" id="74649"/>
    <lineage>
        <taxon>Eukaryota</taxon>
        <taxon>Viridiplantae</taxon>
        <taxon>Streptophyta</taxon>
        <taxon>Embryophyta</taxon>
        <taxon>Tracheophyta</taxon>
        <taxon>Spermatophyta</taxon>
        <taxon>Magnoliopsida</taxon>
        <taxon>eudicotyledons</taxon>
        <taxon>Gunneridae</taxon>
        <taxon>Pentapetalae</taxon>
        <taxon>rosids</taxon>
        <taxon>fabids</taxon>
        <taxon>Rosales</taxon>
        <taxon>Rosaceae</taxon>
        <taxon>Rosoideae</taxon>
        <taxon>Rosoideae incertae sedis</taxon>
        <taxon>Rosa</taxon>
    </lineage>
</organism>
<gene>
    <name evidence="1" type="ORF">RchiOBHm_Chr1g0340471</name>
</gene>
<sequence length="64" mass="7349">MYQDNQSLEKLNDWRAANKAFSSDHSFRVKLVVMFICILLLRDISSEDVTSLQEYGASTEGIYT</sequence>
<comment type="caution">
    <text evidence="1">The sequence shown here is derived from an EMBL/GenBank/DDBJ whole genome shotgun (WGS) entry which is preliminary data.</text>
</comment>